<evidence type="ECO:0008006" key="4">
    <source>
        <dbReference type="Google" id="ProtNLM"/>
    </source>
</evidence>
<sequence>MGSNARTTGKVVIADLNYYLDPAKGGHTFYQVGTSSYYRRKYETHSVPIYDIRGQENHFILESNGFQYHKHISIENDFLDDNQVKRLVYPETEQLIKDLTGARKVHTFSHMIRRDSREEVEAAVNDDPSLQDGNAPIKSAVPARFIHVDFSEKGALRILQDNFDHELGKELSQARWAIINLWRPIKPIAKDPLAICDSASVKDDDLIPVTAILPRNGNGQYGDLSGGDEFEACYLRYSPDEKWYFVDKMEPDEVLLFKCFDSLDDGSTARRCPHSAFINPDTAADPTRESIELRSLVFFNDTGL</sequence>
<dbReference type="RefSeq" id="XP_045956681.1">
    <property type="nucleotide sequence ID" value="XM_046103380.1"/>
</dbReference>
<gene>
    <name evidence="2" type="ORF">BKA67DRAFT_573869</name>
</gene>
<comment type="similarity">
    <text evidence="1">Belongs to the asaB hydroxylase/desaturase family.</text>
</comment>
<keyword evidence="3" id="KW-1185">Reference proteome</keyword>
<organism evidence="2 3">
    <name type="scientific">Truncatella angustata</name>
    <dbReference type="NCBI Taxonomy" id="152316"/>
    <lineage>
        <taxon>Eukaryota</taxon>
        <taxon>Fungi</taxon>
        <taxon>Dikarya</taxon>
        <taxon>Ascomycota</taxon>
        <taxon>Pezizomycotina</taxon>
        <taxon>Sordariomycetes</taxon>
        <taxon>Xylariomycetidae</taxon>
        <taxon>Amphisphaeriales</taxon>
        <taxon>Sporocadaceae</taxon>
        <taxon>Truncatella</taxon>
    </lineage>
</organism>
<dbReference type="InterPro" id="IPR044053">
    <property type="entry name" value="AsaB-like"/>
</dbReference>
<protein>
    <recommendedName>
        <fullName evidence="4">Methyltransferase</fullName>
    </recommendedName>
</protein>
<comment type="caution">
    <text evidence="2">The sequence shown here is derived from an EMBL/GenBank/DDBJ whole genome shotgun (WGS) entry which is preliminary data.</text>
</comment>
<evidence type="ECO:0000313" key="3">
    <source>
        <dbReference type="Proteomes" id="UP000758603"/>
    </source>
</evidence>
<dbReference type="EMBL" id="JAGPXC010000006">
    <property type="protein sequence ID" value="KAH6652403.1"/>
    <property type="molecule type" value="Genomic_DNA"/>
</dbReference>
<dbReference type="PANTHER" id="PTHR34598:SF3">
    <property type="entry name" value="OXIDOREDUCTASE AN1597"/>
    <property type="match status" value="1"/>
</dbReference>
<dbReference type="GO" id="GO:0016491">
    <property type="term" value="F:oxidoreductase activity"/>
    <property type="evidence" value="ECO:0007669"/>
    <property type="project" value="InterPro"/>
</dbReference>
<dbReference type="OrthoDB" id="412788at2759"/>
<dbReference type="GeneID" id="70132272"/>
<dbReference type="NCBIfam" id="NF041278">
    <property type="entry name" value="CmcJ_NvfI_EfuI"/>
    <property type="match status" value="1"/>
</dbReference>
<evidence type="ECO:0000313" key="2">
    <source>
        <dbReference type="EMBL" id="KAH6652403.1"/>
    </source>
</evidence>
<accession>A0A9P8UHS9</accession>
<dbReference type="PANTHER" id="PTHR34598">
    <property type="entry name" value="BLL6449 PROTEIN"/>
    <property type="match status" value="1"/>
</dbReference>
<reference evidence="2" key="1">
    <citation type="journal article" date="2021" name="Nat. Commun.">
        <title>Genetic determinants of endophytism in the Arabidopsis root mycobiome.</title>
        <authorList>
            <person name="Mesny F."/>
            <person name="Miyauchi S."/>
            <person name="Thiergart T."/>
            <person name="Pickel B."/>
            <person name="Atanasova L."/>
            <person name="Karlsson M."/>
            <person name="Huettel B."/>
            <person name="Barry K.W."/>
            <person name="Haridas S."/>
            <person name="Chen C."/>
            <person name="Bauer D."/>
            <person name="Andreopoulos W."/>
            <person name="Pangilinan J."/>
            <person name="LaButti K."/>
            <person name="Riley R."/>
            <person name="Lipzen A."/>
            <person name="Clum A."/>
            <person name="Drula E."/>
            <person name="Henrissat B."/>
            <person name="Kohler A."/>
            <person name="Grigoriev I.V."/>
            <person name="Martin F.M."/>
            <person name="Hacquard S."/>
        </authorList>
    </citation>
    <scope>NUCLEOTIDE SEQUENCE</scope>
    <source>
        <strain evidence="2">MPI-SDFR-AT-0073</strain>
    </source>
</reference>
<evidence type="ECO:0000256" key="1">
    <source>
        <dbReference type="ARBA" id="ARBA00023604"/>
    </source>
</evidence>
<proteinExistence type="inferred from homology"/>
<dbReference type="Proteomes" id="UP000758603">
    <property type="component" value="Unassembled WGS sequence"/>
</dbReference>
<dbReference type="AlphaFoldDB" id="A0A9P8UHS9"/>
<name>A0A9P8UHS9_9PEZI</name>